<organism evidence="1 2">
    <name type="scientific">Zalaria obscura</name>
    <dbReference type="NCBI Taxonomy" id="2024903"/>
    <lineage>
        <taxon>Eukaryota</taxon>
        <taxon>Fungi</taxon>
        <taxon>Dikarya</taxon>
        <taxon>Ascomycota</taxon>
        <taxon>Pezizomycotina</taxon>
        <taxon>Dothideomycetes</taxon>
        <taxon>Dothideomycetidae</taxon>
        <taxon>Dothideales</taxon>
        <taxon>Zalariaceae</taxon>
        <taxon>Zalaria</taxon>
    </lineage>
</organism>
<sequence>MENHGCCCHHGEKCTCSSLKVEPIQESMEEYFPKPPPQSRPKPRLVTTQSDGHLTVFANGHHKPVHRNNFAAHECGMPYKLPRSHTVHNLSANPARRSVDSLALPQSSVQAIWQQQYPTSTTTPDSRVSQSENGSPRAGPFEQAYSLPTDAQFFQGSSGPFAMPETSASDNSNQNMGFDFNDSQLPASTVDNQNTMNTWSAPPSATNLMDWNLDWIKNTQPALTTSSATLSEVDELPSGDDLHFPELSSQPQHFNSQMDFGLDNLDVGNSDAGFSVESMPANRWSLPASFWQDSAANLPTGTDSGSTATSKAPSPADVKMPSSSLFVPDQSSPFQNDISAMPDQPQSKISSTYFIQSTSIYRLNFLLLCTPLARSFMIDDPISAPPSFNPAVLTHSRSLRRAASWRALSKSLALSPRLYPHS</sequence>
<name>A0ACC3SMI7_9PEZI</name>
<dbReference type="Proteomes" id="UP001320706">
    <property type="component" value="Unassembled WGS sequence"/>
</dbReference>
<gene>
    <name evidence="1" type="ORF">M8818_001199</name>
</gene>
<accession>A0ACC3SMI7</accession>
<comment type="caution">
    <text evidence="1">The sequence shown here is derived from an EMBL/GenBank/DDBJ whole genome shotgun (WGS) entry which is preliminary data.</text>
</comment>
<dbReference type="EMBL" id="JAMKPW020000005">
    <property type="protein sequence ID" value="KAK8217443.1"/>
    <property type="molecule type" value="Genomic_DNA"/>
</dbReference>
<reference evidence="1" key="1">
    <citation type="submission" date="2024-02" db="EMBL/GenBank/DDBJ databases">
        <title>Metagenome Assembled Genome of Zalaria obscura JY119.</title>
        <authorList>
            <person name="Vighnesh L."/>
            <person name="Jagadeeshwari U."/>
            <person name="Venkata Ramana C."/>
            <person name="Sasikala C."/>
        </authorList>
    </citation>
    <scope>NUCLEOTIDE SEQUENCE</scope>
    <source>
        <strain evidence="1">JY119</strain>
    </source>
</reference>
<proteinExistence type="predicted"/>
<keyword evidence="2" id="KW-1185">Reference proteome</keyword>
<evidence type="ECO:0000313" key="2">
    <source>
        <dbReference type="Proteomes" id="UP001320706"/>
    </source>
</evidence>
<protein>
    <submittedName>
        <fullName evidence="1">Uncharacterized protein</fullName>
    </submittedName>
</protein>
<evidence type="ECO:0000313" key="1">
    <source>
        <dbReference type="EMBL" id="KAK8217443.1"/>
    </source>
</evidence>